<keyword evidence="1" id="KW-0472">Membrane</keyword>
<dbReference type="AlphaFoldDB" id="A0A242K0U8"/>
<feature type="transmembrane region" description="Helical" evidence="1">
    <location>
        <begin position="33"/>
        <end position="53"/>
    </location>
</feature>
<dbReference type="STRING" id="1987383.A5844_001339"/>
<proteinExistence type="predicted"/>
<keyword evidence="1" id="KW-1133">Transmembrane helix</keyword>
<sequence>MDFFKSARFIYLTITFFLFELASRLFFGNMSLGIRYGIFLLLALFIDYLFRLVQRYPNKRK</sequence>
<feature type="transmembrane region" description="Helical" evidence="1">
    <location>
        <begin position="9"/>
        <end position="27"/>
    </location>
</feature>
<reference evidence="2 3" key="1">
    <citation type="submission" date="2017-05" db="EMBL/GenBank/DDBJ databases">
        <title>The Genome Sequence of Enterococcus sp. 10A9_DIV0425.</title>
        <authorList>
            <consortium name="The Broad Institute Genomics Platform"/>
            <consortium name="The Broad Institute Genomic Center for Infectious Diseases"/>
            <person name="Earl A."/>
            <person name="Manson A."/>
            <person name="Schwartman J."/>
            <person name="Gilmore M."/>
            <person name="Abouelleil A."/>
            <person name="Cao P."/>
            <person name="Chapman S."/>
            <person name="Cusick C."/>
            <person name="Shea T."/>
            <person name="Young S."/>
            <person name="Neafsey D."/>
            <person name="Nusbaum C."/>
            <person name="Birren B."/>
        </authorList>
    </citation>
    <scope>NUCLEOTIDE SEQUENCE [LARGE SCALE GENOMIC DNA]</scope>
    <source>
        <strain evidence="2 3">10A9_DIV0425</strain>
    </source>
</reference>
<keyword evidence="3" id="KW-1185">Reference proteome</keyword>
<protein>
    <submittedName>
        <fullName evidence="2">Uncharacterized protein</fullName>
    </submittedName>
</protein>
<evidence type="ECO:0000313" key="3">
    <source>
        <dbReference type="Proteomes" id="UP000194933"/>
    </source>
</evidence>
<gene>
    <name evidence="2" type="ORF">A5844_001339</name>
</gene>
<organism evidence="2 3">
    <name type="scientific">Candidatus Enterococcus wittei</name>
    <dbReference type="NCBI Taxonomy" id="1987383"/>
    <lineage>
        <taxon>Bacteria</taxon>
        <taxon>Bacillati</taxon>
        <taxon>Bacillota</taxon>
        <taxon>Bacilli</taxon>
        <taxon>Lactobacillales</taxon>
        <taxon>Enterococcaceae</taxon>
        <taxon>Enterococcus</taxon>
    </lineage>
</organism>
<comment type="caution">
    <text evidence="2">The sequence shown here is derived from an EMBL/GenBank/DDBJ whole genome shotgun (WGS) entry which is preliminary data.</text>
</comment>
<accession>A0A242K0U8</accession>
<evidence type="ECO:0000256" key="1">
    <source>
        <dbReference type="SAM" id="Phobius"/>
    </source>
</evidence>
<keyword evidence="1" id="KW-0812">Transmembrane</keyword>
<name>A0A242K0U8_9ENTE</name>
<evidence type="ECO:0000313" key="2">
    <source>
        <dbReference type="EMBL" id="OTP11205.1"/>
    </source>
</evidence>
<dbReference type="Proteomes" id="UP000194933">
    <property type="component" value="Unassembled WGS sequence"/>
</dbReference>
<dbReference type="EMBL" id="NGMO01000002">
    <property type="protein sequence ID" value="OTP11205.1"/>
    <property type="molecule type" value="Genomic_DNA"/>
</dbReference>